<comment type="caution">
    <text evidence="3">The sequence shown here is derived from an EMBL/GenBank/DDBJ whole genome shotgun (WGS) entry which is preliminary data.</text>
</comment>
<reference evidence="3 4" key="1">
    <citation type="journal article" date="2019" name="Nature">
        <title>A new antibiotic selectively kills Gram-negative pathogens.</title>
        <authorList>
            <person name="Imai Y."/>
            <person name="Meyer K.J."/>
            <person name="Iinishi A."/>
            <person name="Favre-Godal Q."/>
            <person name="Green R."/>
            <person name="Manuse S."/>
            <person name="Caboni M."/>
            <person name="Mori M."/>
            <person name="Niles S."/>
            <person name="Ghiglieri M."/>
            <person name="Honrao C."/>
            <person name="Ma X."/>
            <person name="Guo J.J."/>
            <person name="Makriyannis A."/>
            <person name="Linares-Otoya L."/>
            <person name="Boehringer N."/>
            <person name="Wuisan Z.G."/>
            <person name="Kaur H."/>
            <person name="Wu R."/>
            <person name="Mateus A."/>
            <person name="Typas A."/>
            <person name="Savitski M.M."/>
            <person name="Espinoza J.L."/>
            <person name="O'Rourke A."/>
            <person name="Nelson K.E."/>
            <person name="Hiller S."/>
            <person name="Noinaj N."/>
            <person name="Schaeberle T.F."/>
            <person name="D'Onofrio A."/>
            <person name="Lewis K."/>
        </authorList>
    </citation>
    <scope>NUCLEOTIDE SEQUENCE [LARGE SCALE GENOMIC DNA]</scope>
    <source>
        <strain evidence="3 4">HGB 1456</strain>
    </source>
</reference>
<dbReference type="Pfam" id="PF22137">
    <property type="entry name" value="T6SS_Tle1-like_C"/>
    <property type="match status" value="1"/>
</dbReference>
<sequence>MSEIDHKDTVWLPAPFPADGRLPAQGYLVGRNCRQQISQERAYHQELCLAANSRVVPPCCKTLHVSLFFDGTGNNLYNDLYQAVPNHPTNIVRLFQATIGAGYAGGASGKPLLDDVESTGGKYFKYYIPGVGTPFPEIDDLDYSTLGLAAGERGEDRINWALLRLIDVLRFSLTQKWMTNSESQKSIKAMATSWYTLGMGGAHNRYEEFYQQFARLKRELKVARGQSGRGKCKLLGMKLYVYGFSRGAAEARTFVNWLAELLPPPKEENQKPAQCLQRRDETDPDCNLTISVEFLGLFDTVASVGVAHIVPVSEGHMAWADGTQELPSEATYGGLVKRCVHLVSTHEQRLCFPMDSIRRSDGTYPKGSTEVIYPGVHSDLGGGYPPGDQGKARGKGDNLLLSQISLHEMYAAAFEIGAPLKVDAISLPQNLKEDIWRALSPELLDEFEVAPPLIGRFNAWRKVTLGLNMPEQPLSAEEAVRFEPVRASVTLEQAMEIQMDWLTAWRINRYAGGTLKNTPFFINAPNRDSDKAHYEQSKKARQEKQDAVLAQRKAQWKVFVINSMRGEPPVPVPGVPDFDPESSQKQLKEAAEEFGRDYREGWWKYYQSWQLTLNIIPYNAVYLMSSHDEIQEYWRMITAGDVLVKRLFPPVGNSGYQNSPEGLLRALYDDQVHDSRAWFMYEELGSREPLGGYFRYRVIYFGKKCNKLLSVLTVAGNVVGAVNPAGSVLFSIKQQKIDNALSGAIDKESVAKWKVSARNLLTGEPIPMSPDAELAQAFTHNVGEVSSQQRQLIEEQRLQITKDKLKAHWAGNMLELPSQRS</sequence>
<dbReference type="RefSeq" id="WP_152962842.1">
    <property type="nucleotide sequence ID" value="NZ_CAWOZU010000018.1"/>
</dbReference>
<dbReference type="PANTHER" id="PTHR33840">
    <property type="match status" value="1"/>
</dbReference>
<feature type="domain" description="T6SS Phospholipase effector Tle1-like C-terminal" evidence="2">
    <location>
        <begin position="453"/>
        <end position="802"/>
    </location>
</feature>
<accession>A0A7C9KRW7</accession>
<dbReference type="AlphaFoldDB" id="A0A7C9KRW7"/>
<evidence type="ECO:0000313" key="4">
    <source>
        <dbReference type="Proteomes" id="UP000481739"/>
    </source>
</evidence>
<dbReference type="InterPro" id="IPR054388">
    <property type="entry name" value="Tle1-like_C"/>
</dbReference>
<evidence type="ECO:0000313" key="3">
    <source>
        <dbReference type="EMBL" id="MQL48486.1"/>
    </source>
</evidence>
<name>A0A7C9KRW7_9GAMM</name>
<feature type="domain" description="T6SS Phospholipase effector Tle1-like catalytic" evidence="1">
    <location>
        <begin position="273"/>
        <end position="410"/>
    </location>
</feature>
<dbReference type="PANTHER" id="PTHR33840:SF1">
    <property type="entry name" value="TLE1 PHOSPHOLIPASE DOMAIN-CONTAINING PROTEIN"/>
    <property type="match status" value="1"/>
</dbReference>
<evidence type="ECO:0000259" key="1">
    <source>
        <dbReference type="Pfam" id="PF09994"/>
    </source>
</evidence>
<dbReference type="Proteomes" id="UP000481739">
    <property type="component" value="Unassembled WGS sequence"/>
</dbReference>
<gene>
    <name evidence="3" type="ORF">GEA64_11155</name>
</gene>
<proteinExistence type="predicted"/>
<evidence type="ECO:0000259" key="2">
    <source>
        <dbReference type="Pfam" id="PF22137"/>
    </source>
</evidence>
<organism evidence="3 4">
    <name type="scientific">Photorhabdus khanii</name>
    <dbReference type="NCBI Taxonomy" id="1004150"/>
    <lineage>
        <taxon>Bacteria</taxon>
        <taxon>Pseudomonadati</taxon>
        <taxon>Pseudomonadota</taxon>
        <taxon>Gammaproteobacteria</taxon>
        <taxon>Enterobacterales</taxon>
        <taxon>Morganellaceae</taxon>
        <taxon>Photorhabdus</taxon>
    </lineage>
</organism>
<dbReference type="EMBL" id="WHZZ01000003">
    <property type="protein sequence ID" value="MQL48486.1"/>
    <property type="molecule type" value="Genomic_DNA"/>
</dbReference>
<protein>
    <submittedName>
        <fullName evidence="3">DUF2235 domain-containing protein</fullName>
    </submittedName>
</protein>
<dbReference type="Pfam" id="PF09994">
    <property type="entry name" value="T6SS_Tle1-like_cat"/>
    <property type="match status" value="1"/>
</dbReference>
<dbReference type="InterPro" id="IPR018712">
    <property type="entry name" value="Tle1-like_cat"/>
</dbReference>